<organism evidence="1 2">
    <name type="scientific">Tunturiibacter gelidiferens</name>
    <dbReference type="NCBI Taxonomy" id="3069689"/>
    <lineage>
        <taxon>Bacteria</taxon>
        <taxon>Pseudomonadati</taxon>
        <taxon>Acidobacteriota</taxon>
        <taxon>Terriglobia</taxon>
        <taxon>Terriglobales</taxon>
        <taxon>Acidobacteriaceae</taxon>
        <taxon>Tunturiibacter</taxon>
    </lineage>
</organism>
<sequence length="47" mass="5286">MITKVLLNESGETGIYYDERGRPMLASALVRDAKFQDRVVAETAPSW</sequence>
<keyword evidence="2" id="KW-1185">Reference proteome</keyword>
<evidence type="ECO:0000313" key="1">
    <source>
        <dbReference type="EMBL" id="MBB5331245.1"/>
    </source>
</evidence>
<reference evidence="1 2" key="1">
    <citation type="submission" date="2020-08" db="EMBL/GenBank/DDBJ databases">
        <title>Genomic Encyclopedia of Type Strains, Phase IV (KMG-V): Genome sequencing to study the core and pangenomes of soil and plant-associated prokaryotes.</title>
        <authorList>
            <person name="Whitman W."/>
        </authorList>
    </citation>
    <scope>NUCLEOTIDE SEQUENCE [LARGE SCALE GENOMIC DNA]</scope>
    <source>
        <strain evidence="1 2">X5P2</strain>
    </source>
</reference>
<dbReference type="RefSeq" id="WP_221304844.1">
    <property type="nucleotide sequence ID" value="NZ_JACHEB010000014.1"/>
</dbReference>
<accession>A0A9X0QJ95</accession>
<dbReference type="EMBL" id="JACHEB010000014">
    <property type="protein sequence ID" value="MBB5331245.1"/>
    <property type="molecule type" value="Genomic_DNA"/>
</dbReference>
<protein>
    <submittedName>
        <fullName evidence="1">Uncharacterized protein</fullName>
    </submittedName>
</protein>
<gene>
    <name evidence="1" type="ORF">HDF14_004889</name>
</gene>
<evidence type="ECO:0000313" key="2">
    <source>
        <dbReference type="Proteomes" id="UP000535182"/>
    </source>
</evidence>
<name>A0A9X0QJ95_9BACT</name>
<comment type="caution">
    <text evidence="1">The sequence shown here is derived from an EMBL/GenBank/DDBJ whole genome shotgun (WGS) entry which is preliminary data.</text>
</comment>
<dbReference type="AlphaFoldDB" id="A0A9X0QJ95"/>
<proteinExistence type="predicted"/>
<dbReference type="Proteomes" id="UP000535182">
    <property type="component" value="Unassembled WGS sequence"/>
</dbReference>